<evidence type="ECO:0000313" key="2">
    <source>
        <dbReference type="Proteomes" id="UP000236569"/>
    </source>
</evidence>
<proteinExistence type="predicted"/>
<dbReference type="Proteomes" id="UP000236569">
    <property type="component" value="Unassembled WGS sequence"/>
</dbReference>
<keyword evidence="2" id="KW-1185">Reference proteome</keyword>
<organism evidence="1 2">
    <name type="scientific">Deinococcus aerius</name>
    <dbReference type="NCBI Taxonomy" id="200253"/>
    <lineage>
        <taxon>Bacteria</taxon>
        <taxon>Thermotogati</taxon>
        <taxon>Deinococcota</taxon>
        <taxon>Deinococci</taxon>
        <taxon>Deinococcales</taxon>
        <taxon>Deinococcaceae</taxon>
        <taxon>Deinococcus</taxon>
    </lineage>
</organism>
<gene>
    <name evidence="1" type="ORF">DAERI_050227</name>
</gene>
<protein>
    <submittedName>
        <fullName evidence="1">Uncharacterized protein</fullName>
    </submittedName>
</protein>
<dbReference type="EMBL" id="BFAG01000005">
    <property type="protein sequence ID" value="GBF05718.1"/>
    <property type="molecule type" value="Genomic_DNA"/>
</dbReference>
<evidence type="ECO:0000313" key="1">
    <source>
        <dbReference type="EMBL" id="GBF05718.1"/>
    </source>
</evidence>
<comment type="caution">
    <text evidence="1">The sequence shown here is derived from an EMBL/GenBank/DDBJ whole genome shotgun (WGS) entry which is preliminary data.</text>
</comment>
<reference evidence="2" key="1">
    <citation type="submission" date="2018-01" db="EMBL/GenBank/DDBJ databases">
        <title>Draft Genome Sequence of the Radioresistant Bacterium Deinococcus aerius TR0125, Isolated from the Higher Atmosphere above Japan.</title>
        <authorList>
            <person name="Satoh K."/>
            <person name="Arai H."/>
            <person name="Sanzen T."/>
            <person name="Kawaguchi Y."/>
            <person name="Hayashi H."/>
            <person name="Yokobori S."/>
            <person name="Yamagishi A."/>
            <person name="Oono Y."/>
            <person name="Narumi I."/>
        </authorList>
    </citation>
    <scope>NUCLEOTIDE SEQUENCE [LARGE SCALE GENOMIC DNA]</scope>
    <source>
        <strain evidence="2">TR0125</strain>
    </source>
</reference>
<dbReference type="AlphaFoldDB" id="A0A2I9DHM8"/>
<sequence>MGPRCRLPEALIILADARLMAFPYPGGMNVTRHLSDTRTGEGRVRFLTGGGRVRLVAEGPGWQHESTHATLEDAATFLAVVPRLPQALYEQALDDLERQPQFDGAA</sequence>
<name>A0A2I9DHM8_9DEIO</name>
<accession>A0A2I9DHM8</accession>